<organism evidence="6">
    <name type="scientific">Nippostrongylus brasiliensis</name>
    <name type="common">Rat hookworm</name>
    <dbReference type="NCBI Taxonomy" id="27835"/>
    <lineage>
        <taxon>Eukaryota</taxon>
        <taxon>Metazoa</taxon>
        <taxon>Ecdysozoa</taxon>
        <taxon>Nematoda</taxon>
        <taxon>Chromadorea</taxon>
        <taxon>Rhabditida</taxon>
        <taxon>Rhabditina</taxon>
        <taxon>Rhabditomorpha</taxon>
        <taxon>Strongyloidea</taxon>
        <taxon>Heligmosomidae</taxon>
        <taxon>Nippostrongylus</taxon>
    </lineage>
</organism>
<comment type="subcellular location">
    <subcellularLocation>
        <location evidence="1">Nucleus</location>
    </subcellularLocation>
</comment>
<dbReference type="GO" id="GO:0043565">
    <property type="term" value="F:sequence-specific DNA binding"/>
    <property type="evidence" value="ECO:0007669"/>
    <property type="project" value="TreeGrafter"/>
</dbReference>
<dbReference type="WBParaSite" id="NBR_0001854601-mRNA-1">
    <property type="protein sequence ID" value="NBR_0001854601-mRNA-1"/>
    <property type="gene ID" value="NBR_0001854601"/>
</dbReference>
<dbReference type="PANTHER" id="PTHR10276">
    <property type="entry name" value="CORE-BINDING FACTOR, BETA SUBUNIT"/>
    <property type="match status" value="1"/>
</dbReference>
<evidence type="ECO:0000256" key="1">
    <source>
        <dbReference type="ARBA" id="ARBA00004123"/>
    </source>
</evidence>
<dbReference type="Gene3D" id="2.40.250.10">
    <property type="entry name" value="Core binding factor, beta subunit"/>
    <property type="match status" value="1"/>
</dbReference>
<dbReference type="PANTHER" id="PTHR10276:SF3">
    <property type="entry name" value="CORE-BINDING FACTOR SUBUNIT BETA"/>
    <property type="match status" value="1"/>
</dbReference>
<dbReference type="OMA" id="CKMGINI"/>
<dbReference type="STRING" id="27835.A0A0N4YMW2"/>
<reference evidence="4 5" key="2">
    <citation type="submission" date="2018-11" db="EMBL/GenBank/DDBJ databases">
        <authorList>
            <consortium name="Pathogen Informatics"/>
        </authorList>
    </citation>
    <scope>NUCLEOTIDE SEQUENCE [LARGE SCALE GENOMIC DNA]</scope>
</reference>
<comment type="similarity">
    <text evidence="3">Belongs to the CBF-beta family.</text>
</comment>
<sequence length="140" mass="15843">MLASVPNPREVFQSDEFLVQLAQQCNVRFSPFEHAPPDERRERFREAIAQRRLALTFTEAGVNLSLEISSSATSGNKVDFESYPFIFNGVLCTARGHMDSYLLTGSVRFRLCEEPNTVRDGNESWTAEQIENLRAMGLPL</sequence>
<evidence type="ECO:0000313" key="6">
    <source>
        <dbReference type="WBParaSite" id="NBR_0001854601-mRNA-1"/>
    </source>
</evidence>
<accession>A0A0N4YMW2</accession>
<dbReference type="Pfam" id="PF02312">
    <property type="entry name" value="CBF_beta"/>
    <property type="match status" value="1"/>
</dbReference>
<dbReference type="GO" id="GO:0003713">
    <property type="term" value="F:transcription coactivator activity"/>
    <property type="evidence" value="ECO:0007669"/>
    <property type="project" value="InterPro"/>
</dbReference>
<keyword evidence="5" id="KW-1185">Reference proteome</keyword>
<dbReference type="InterPro" id="IPR036552">
    <property type="entry name" value="CBF_bsu_sf"/>
</dbReference>
<proteinExistence type="inferred from homology"/>
<evidence type="ECO:0000256" key="2">
    <source>
        <dbReference type="ARBA" id="ARBA00023242"/>
    </source>
</evidence>
<reference evidence="6" key="1">
    <citation type="submission" date="2017-02" db="UniProtKB">
        <authorList>
            <consortium name="WormBaseParasite"/>
        </authorList>
    </citation>
    <scope>IDENTIFICATION</scope>
</reference>
<dbReference type="SUPFAM" id="SSF50723">
    <property type="entry name" value="Core binding factor beta, CBF"/>
    <property type="match status" value="1"/>
</dbReference>
<evidence type="ECO:0000313" key="4">
    <source>
        <dbReference type="EMBL" id="VDL82272.1"/>
    </source>
</evidence>
<dbReference type="InterPro" id="IPR003417">
    <property type="entry name" value="CBF_beta"/>
</dbReference>
<evidence type="ECO:0000313" key="5">
    <source>
        <dbReference type="Proteomes" id="UP000271162"/>
    </source>
</evidence>
<name>A0A0N4YMW2_NIPBR</name>
<gene>
    <name evidence="4" type="ORF">NBR_LOCUS18547</name>
</gene>
<dbReference type="Proteomes" id="UP000271162">
    <property type="component" value="Unassembled WGS sequence"/>
</dbReference>
<keyword evidence="2" id="KW-0539">Nucleus</keyword>
<dbReference type="AlphaFoldDB" id="A0A0N4YMW2"/>
<dbReference type="GO" id="GO:0006357">
    <property type="term" value="P:regulation of transcription by RNA polymerase II"/>
    <property type="evidence" value="ECO:0007669"/>
    <property type="project" value="TreeGrafter"/>
</dbReference>
<evidence type="ECO:0000256" key="3">
    <source>
        <dbReference type="ARBA" id="ARBA00025734"/>
    </source>
</evidence>
<dbReference type="EMBL" id="UYSL01023507">
    <property type="protein sequence ID" value="VDL82272.1"/>
    <property type="molecule type" value="Genomic_DNA"/>
</dbReference>
<dbReference type="GO" id="GO:0016513">
    <property type="term" value="C:core-binding factor complex"/>
    <property type="evidence" value="ECO:0007669"/>
    <property type="project" value="TreeGrafter"/>
</dbReference>
<protein>
    <submittedName>
        <fullName evidence="6">Oxidoreductase</fullName>
    </submittedName>
</protein>